<feature type="transmembrane region" description="Helical" evidence="1">
    <location>
        <begin position="23"/>
        <end position="47"/>
    </location>
</feature>
<proteinExistence type="predicted"/>
<gene>
    <name evidence="2" type="ORF">K457DRAFT_702390</name>
</gene>
<keyword evidence="3" id="KW-1185">Reference proteome</keyword>
<dbReference type="Proteomes" id="UP000078512">
    <property type="component" value="Unassembled WGS sequence"/>
</dbReference>
<evidence type="ECO:0000313" key="3">
    <source>
        <dbReference type="Proteomes" id="UP000078512"/>
    </source>
</evidence>
<keyword evidence="1" id="KW-0812">Transmembrane</keyword>
<reference evidence="2 3" key="1">
    <citation type="submission" date="2016-05" db="EMBL/GenBank/DDBJ databases">
        <title>Genome sequencing reveals origins of a unique bacterial endosymbiosis in the earliest lineages of terrestrial Fungi.</title>
        <authorList>
            <consortium name="DOE Joint Genome Institute"/>
            <person name="Uehling J."/>
            <person name="Gryganskyi A."/>
            <person name="Hameed K."/>
            <person name="Tschaplinski T."/>
            <person name="Misztal P."/>
            <person name="Wu S."/>
            <person name="Desiro A."/>
            <person name="Vande Pol N."/>
            <person name="Du Z.-Y."/>
            <person name="Zienkiewicz A."/>
            <person name="Zienkiewicz K."/>
            <person name="Morin E."/>
            <person name="Tisserant E."/>
            <person name="Splivallo R."/>
            <person name="Hainaut M."/>
            <person name="Henrissat B."/>
            <person name="Ohm R."/>
            <person name="Kuo A."/>
            <person name="Yan J."/>
            <person name="Lipzen A."/>
            <person name="Nolan M."/>
            <person name="Labutti K."/>
            <person name="Barry K."/>
            <person name="Goldstein A."/>
            <person name="Labbe J."/>
            <person name="Schadt C."/>
            <person name="Tuskan G."/>
            <person name="Grigoriev I."/>
            <person name="Martin F."/>
            <person name="Vilgalys R."/>
            <person name="Bonito G."/>
        </authorList>
    </citation>
    <scope>NUCLEOTIDE SEQUENCE [LARGE SCALE GENOMIC DNA]</scope>
    <source>
        <strain evidence="2 3">AG-77</strain>
    </source>
</reference>
<protein>
    <submittedName>
        <fullName evidence="2">Uncharacterized protein</fullName>
    </submittedName>
</protein>
<dbReference type="EMBL" id="KV442069">
    <property type="protein sequence ID" value="OAQ26196.1"/>
    <property type="molecule type" value="Genomic_DNA"/>
</dbReference>
<dbReference type="AlphaFoldDB" id="A0A197JNY5"/>
<accession>A0A197JNY5</accession>
<organism evidence="2 3">
    <name type="scientific">Linnemannia elongata AG-77</name>
    <dbReference type="NCBI Taxonomy" id="1314771"/>
    <lineage>
        <taxon>Eukaryota</taxon>
        <taxon>Fungi</taxon>
        <taxon>Fungi incertae sedis</taxon>
        <taxon>Mucoromycota</taxon>
        <taxon>Mortierellomycotina</taxon>
        <taxon>Mortierellomycetes</taxon>
        <taxon>Mortierellales</taxon>
        <taxon>Mortierellaceae</taxon>
        <taxon>Linnemannia</taxon>
    </lineage>
</organism>
<keyword evidence="1" id="KW-0472">Membrane</keyword>
<evidence type="ECO:0000313" key="2">
    <source>
        <dbReference type="EMBL" id="OAQ26196.1"/>
    </source>
</evidence>
<name>A0A197JNY5_9FUNG</name>
<evidence type="ECO:0000256" key="1">
    <source>
        <dbReference type="SAM" id="Phobius"/>
    </source>
</evidence>
<keyword evidence="1" id="KW-1133">Transmembrane helix</keyword>
<sequence>MLTVCNTNPSQTEPNKQTACNDIIFVIHPIEPLSLSLFVLIILGLLIKLTSKNKGAYFFSPPSRLPFNPGFAHCPYSIPSRFTFALPPPQHLKKKEKNLLWRPTPATQTLPCHSITSRVRSI</sequence>